<evidence type="ECO:0000259" key="13">
    <source>
        <dbReference type="SMART" id="SM00848"/>
    </source>
</evidence>
<evidence type="ECO:0000313" key="15">
    <source>
        <dbReference type="Proteomes" id="UP000076078"/>
    </source>
</evidence>
<dbReference type="InterPro" id="IPR013128">
    <property type="entry name" value="Peptidase_C1A"/>
</dbReference>
<dbReference type="Gene3D" id="3.90.70.10">
    <property type="entry name" value="Cysteine proteinases"/>
    <property type="match status" value="1"/>
</dbReference>
<dbReference type="InterPro" id="IPR000668">
    <property type="entry name" value="Peptidase_C1A_C"/>
</dbReference>
<accession>A0A152A2U7</accession>
<evidence type="ECO:0000256" key="8">
    <source>
        <dbReference type="ARBA" id="ARBA00023157"/>
    </source>
</evidence>
<evidence type="ECO:0000256" key="5">
    <source>
        <dbReference type="ARBA" id="ARBA00022801"/>
    </source>
</evidence>
<dbReference type="CDD" id="cd02248">
    <property type="entry name" value="Peptidase_C1A"/>
    <property type="match status" value="1"/>
</dbReference>
<evidence type="ECO:0000256" key="1">
    <source>
        <dbReference type="ARBA" id="ARBA00004371"/>
    </source>
</evidence>
<keyword evidence="5" id="KW-0378">Hydrolase</keyword>
<dbReference type="InterPro" id="IPR013201">
    <property type="entry name" value="Prot_inhib_I29"/>
</dbReference>
<dbReference type="PROSITE" id="PS00639">
    <property type="entry name" value="THIOL_PROTEASE_HIS"/>
    <property type="match status" value="1"/>
</dbReference>
<dbReference type="Gene3D" id="2.40.50.170">
    <property type="entry name" value="Cysteine proteinases. Chain C"/>
    <property type="match status" value="1"/>
</dbReference>
<dbReference type="PROSITE" id="PS00139">
    <property type="entry name" value="THIOL_PROTEASE_CYS"/>
    <property type="match status" value="1"/>
</dbReference>
<evidence type="ECO:0000313" key="14">
    <source>
        <dbReference type="EMBL" id="KYR00568.1"/>
    </source>
</evidence>
<feature type="domain" description="Peptidase C1A papain C-terminal" evidence="12">
    <location>
        <begin position="80"/>
        <end position="389"/>
    </location>
</feature>
<dbReference type="Pfam" id="PF08246">
    <property type="entry name" value="Inhibitor_I29"/>
    <property type="match status" value="1"/>
</dbReference>
<evidence type="ECO:0000256" key="9">
    <source>
        <dbReference type="ARBA" id="ARBA00023180"/>
    </source>
</evidence>
<dbReference type="OMA" id="ASNWAYY"/>
<evidence type="ECO:0000256" key="7">
    <source>
        <dbReference type="ARBA" id="ARBA00023145"/>
    </source>
</evidence>
<dbReference type="InterPro" id="IPR038765">
    <property type="entry name" value="Papain-like_cys_pep_sf"/>
</dbReference>
<feature type="region of interest" description="Disordered" evidence="11">
    <location>
        <begin position="252"/>
        <end position="345"/>
    </location>
</feature>
<dbReference type="STRING" id="361077.A0A152A2U7"/>
<dbReference type="FunFam" id="3.90.70.10:FF:000039">
    <property type="entry name" value="Cysteine proteinase 2, putative"/>
    <property type="match status" value="1"/>
</dbReference>
<feature type="compositionally biased region" description="Low complexity" evidence="11">
    <location>
        <begin position="284"/>
        <end position="319"/>
    </location>
</feature>
<evidence type="ECO:0000256" key="6">
    <source>
        <dbReference type="ARBA" id="ARBA00022807"/>
    </source>
</evidence>
<keyword evidence="6" id="KW-0788">Thiol protease</keyword>
<dbReference type="Proteomes" id="UP000076078">
    <property type="component" value="Unassembled WGS sequence"/>
</dbReference>
<evidence type="ECO:0000256" key="11">
    <source>
        <dbReference type="SAM" id="MobiDB-lite"/>
    </source>
</evidence>
<proteinExistence type="inferred from homology"/>
<dbReference type="GO" id="GO:0008234">
    <property type="term" value="F:cysteine-type peptidase activity"/>
    <property type="evidence" value="ECO:0007669"/>
    <property type="project" value="UniProtKB-KW"/>
</dbReference>
<comment type="caution">
    <text evidence="14">The sequence shown here is derived from an EMBL/GenBank/DDBJ whole genome shotgun (WGS) entry which is preliminary data.</text>
</comment>
<dbReference type="SMART" id="SM00645">
    <property type="entry name" value="Pept_C1"/>
    <property type="match status" value="1"/>
</dbReference>
<dbReference type="SUPFAM" id="SSF54001">
    <property type="entry name" value="Cysteine proteinases"/>
    <property type="match status" value="1"/>
</dbReference>
<keyword evidence="8" id="KW-1015">Disulfide bond</keyword>
<keyword evidence="9" id="KW-0325">Glycoprotein</keyword>
<sequence length="391" mass="41531">MIENDRHYSNKEFKERFQIFKENMNFVTEWNSKGSETLLGLNLFADLTNQEYRETYLSHKVQYDYTGHTKFSEPPVYTTGVDSVDWRTKGAVTQVKNQGQCGGCWSFSTTGAVEGTHEIKTGNLVSLSEQQLIDCSMDFGNQGCHGGLMIYGFEYIIANGGIDTEASYPFVGENMKCKYNPANVGAQLKSFQNVSSGSEVALAQSVANTPTSVAIDASAPSFQFYKAGIYYDSRCSSTQLDHGVLVVGFGSGTPSSGSSQQPEDSDSSYSGSTTATGGGRHSHTYTSTSYSTADSSSSSTSSSSNSATSSSSGASFSSGSSGGGYTSDGQSSAGWSTSAPSGVVDSSGGSNYWIVKNSWGTTWGVQGYIYMSKDRNNNCGIATMGSYPISA</sequence>
<protein>
    <submittedName>
        <fullName evidence="14">Cysteine protease 4</fullName>
    </submittedName>
</protein>
<dbReference type="GO" id="GO:0006508">
    <property type="term" value="P:proteolysis"/>
    <property type="evidence" value="ECO:0007669"/>
    <property type="project" value="UniProtKB-KW"/>
</dbReference>
<dbReference type="OrthoDB" id="10259130at2759"/>
<organism evidence="14 15">
    <name type="scientific">Tieghemostelium lacteum</name>
    <name type="common">Slime mold</name>
    <name type="synonym">Dictyostelium lacteum</name>
    <dbReference type="NCBI Taxonomy" id="361077"/>
    <lineage>
        <taxon>Eukaryota</taxon>
        <taxon>Amoebozoa</taxon>
        <taxon>Evosea</taxon>
        <taxon>Eumycetozoa</taxon>
        <taxon>Dictyostelia</taxon>
        <taxon>Dictyosteliales</taxon>
        <taxon>Raperosteliaceae</taxon>
        <taxon>Tieghemostelium</taxon>
    </lineage>
</organism>
<keyword evidence="15" id="KW-1185">Reference proteome</keyword>
<dbReference type="InterPro" id="IPR025661">
    <property type="entry name" value="Pept_asp_AS"/>
</dbReference>
<evidence type="ECO:0000256" key="4">
    <source>
        <dbReference type="ARBA" id="ARBA00022729"/>
    </source>
</evidence>
<dbReference type="SMART" id="SM00848">
    <property type="entry name" value="Inhibitor_I29"/>
    <property type="match status" value="1"/>
</dbReference>
<evidence type="ECO:0000256" key="2">
    <source>
        <dbReference type="ARBA" id="ARBA00008455"/>
    </source>
</evidence>
<dbReference type="InterPro" id="IPR025660">
    <property type="entry name" value="Pept_his_AS"/>
</dbReference>
<comment type="similarity">
    <text evidence="2">Belongs to the peptidase C1 family.</text>
</comment>
<dbReference type="PANTHER" id="PTHR12411">
    <property type="entry name" value="CYSTEINE PROTEASE FAMILY C1-RELATED"/>
    <property type="match status" value="1"/>
</dbReference>
<evidence type="ECO:0000256" key="10">
    <source>
        <dbReference type="ARBA" id="ARBA00023228"/>
    </source>
</evidence>
<comment type="subcellular location">
    <subcellularLocation>
        <location evidence="1">Lysosome</location>
    </subcellularLocation>
</comment>
<keyword evidence="3 14" id="KW-0645">Protease</keyword>
<dbReference type="EMBL" id="LODT01000013">
    <property type="protein sequence ID" value="KYR00568.1"/>
    <property type="molecule type" value="Genomic_DNA"/>
</dbReference>
<dbReference type="PROSITE" id="PS00640">
    <property type="entry name" value="THIOL_PROTEASE_ASN"/>
    <property type="match status" value="1"/>
</dbReference>
<reference evidence="14 15" key="1">
    <citation type="submission" date="2015-12" db="EMBL/GenBank/DDBJ databases">
        <title>Dictyostelia acquired genes for synthesis and detection of signals that induce cell-type specialization by lateral gene transfer from prokaryotes.</title>
        <authorList>
            <person name="Gloeckner G."/>
            <person name="Schaap P."/>
        </authorList>
    </citation>
    <scope>NUCLEOTIDE SEQUENCE [LARGE SCALE GENOMIC DNA]</scope>
    <source>
        <strain evidence="14 15">TK</strain>
    </source>
</reference>
<dbReference type="InParanoid" id="A0A152A2U7"/>
<dbReference type="PRINTS" id="PR00705">
    <property type="entry name" value="PAPAIN"/>
</dbReference>
<gene>
    <name evidence="14" type="ORF">DLAC_02585</name>
</gene>
<keyword evidence="10" id="KW-0458">Lysosome</keyword>
<dbReference type="InterPro" id="IPR000169">
    <property type="entry name" value="Pept_cys_AS"/>
</dbReference>
<evidence type="ECO:0000259" key="12">
    <source>
        <dbReference type="SMART" id="SM00645"/>
    </source>
</evidence>
<dbReference type="AlphaFoldDB" id="A0A152A2U7"/>
<dbReference type="InterPro" id="IPR039417">
    <property type="entry name" value="Peptidase_C1A_papain-like"/>
</dbReference>
<keyword evidence="7" id="KW-0865">Zymogen</keyword>
<dbReference type="Pfam" id="PF00112">
    <property type="entry name" value="Peptidase_C1"/>
    <property type="match status" value="2"/>
</dbReference>
<evidence type="ECO:0000256" key="3">
    <source>
        <dbReference type="ARBA" id="ARBA00022670"/>
    </source>
</evidence>
<keyword evidence="4" id="KW-0732">Signal</keyword>
<dbReference type="FunFam" id="2.40.50.170:FF:000001">
    <property type="entry name" value="Cathepsin L1"/>
    <property type="match status" value="1"/>
</dbReference>
<feature type="domain" description="Cathepsin propeptide inhibitor" evidence="13">
    <location>
        <begin position="1"/>
        <end position="52"/>
    </location>
</feature>
<dbReference type="GO" id="GO:0005764">
    <property type="term" value="C:lysosome"/>
    <property type="evidence" value="ECO:0007669"/>
    <property type="project" value="UniProtKB-SubCell"/>
</dbReference>
<name>A0A152A2U7_TIELA</name>